<dbReference type="EMBL" id="QGQD01000093">
    <property type="protein sequence ID" value="TLC98487.1"/>
    <property type="molecule type" value="Genomic_DNA"/>
</dbReference>
<comment type="caution">
    <text evidence="2">The sequence shown here is derived from an EMBL/GenBank/DDBJ whole genome shotgun (WGS) entry which is preliminary data.</text>
</comment>
<dbReference type="SUPFAM" id="SSF49785">
    <property type="entry name" value="Galactose-binding domain-like"/>
    <property type="match status" value="1"/>
</dbReference>
<protein>
    <submittedName>
        <fullName evidence="2">Bacterial alpha-L-rhamnosidase</fullName>
    </submittedName>
</protein>
<dbReference type="GO" id="GO:0005975">
    <property type="term" value="P:carbohydrate metabolic process"/>
    <property type="evidence" value="ECO:0007669"/>
    <property type="project" value="InterPro"/>
</dbReference>
<reference evidence="2 3" key="1">
    <citation type="journal article" date="2019" name="Anaerobe">
        <title>Detection of Robinsoniella peoriensis in multiple bone samples of a trauma patient.</title>
        <authorList>
            <person name="Schrottner P."/>
            <person name="Hartwich K."/>
            <person name="Bunk B."/>
            <person name="Schober I."/>
            <person name="Helbig S."/>
            <person name="Rudolph W.W."/>
            <person name="Gunzer F."/>
        </authorList>
    </citation>
    <scope>NUCLEOTIDE SEQUENCE [LARGE SCALE GENOMIC DNA]</scope>
    <source>
        <strain evidence="2 3">DSM 106044</strain>
    </source>
</reference>
<feature type="domain" description="Alpha-L-rhamnosidase six-hairpin glycosidase" evidence="1">
    <location>
        <begin position="527"/>
        <end position="861"/>
    </location>
</feature>
<dbReference type="Gene3D" id="2.60.120.260">
    <property type="entry name" value="Galactose-binding domain-like"/>
    <property type="match status" value="3"/>
</dbReference>
<evidence type="ECO:0000313" key="2">
    <source>
        <dbReference type="EMBL" id="TLC98487.1"/>
    </source>
</evidence>
<dbReference type="InterPro" id="IPR008928">
    <property type="entry name" value="6-hairpin_glycosidase_sf"/>
</dbReference>
<dbReference type="InterPro" id="IPR035396">
    <property type="entry name" value="Bac_rhamnosid6H"/>
</dbReference>
<dbReference type="Pfam" id="PF17389">
    <property type="entry name" value="Bac_rhamnosid6H"/>
    <property type="match status" value="1"/>
</dbReference>
<evidence type="ECO:0000313" key="3">
    <source>
        <dbReference type="Proteomes" id="UP000306509"/>
    </source>
</evidence>
<dbReference type="PANTHER" id="PTHR34987:SF2">
    <property type="entry name" value="B, PUTATIVE (AFU_ORTHOLOGUE AFUA_7G05040)-RELATED"/>
    <property type="match status" value="1"/>
</dbReference>
<name>A0A4V6YR17_9FIRM</name>
<dbReference type="Proteomes" id="UP000306509">
    <property type="component" value="Unassembled WGS sequence"/>
</dbReference>
<gene>
    <name evidence="2" type="ORF">DSM106044_04715</name>
</gene>
<dbReference type="InterPro" id="IPR008979">
    <property type="entry name" value="Galactose-bd-like_sf"/>
</dbReference>
<dbReference type="Gene3D" id="2.60.420.10">
    <property type="entry name" value="Maltose phosphorylase, domain 3"/>
    <property type="match status" value="1"/>
</dbReference>
<keyword evidence="3" id="KW-1185">Reference proteome</keyword>
<sequence>MEGKWIWISEHQESENERGCFTAEFYAGWEPEDIKLMICGVTRYIVYLNGKEIGRGPIRSGPGELFYDLYDMTPDVKPGSNFLAVRVWSYGWSTYQTVAEEGKVWFQVASNDEVLTASGEKTKCAKDSGHISHTVKRNVNLGFGDYYNANKFDSRWMEEPEISKNWGTARVLEYSQGRLKKNPLRQFQREAKTPAKIKRIQEVMPGCQQFSVNTRNAFFPGRKDADETIFSGFLGCEIIVPQDMEGVIAFPNRTWNGIIGDFTIDGKLYEVSNEHREIPVFLKEGKHFFLLQISGKFDDLYCHMEFCFPEKLMVAGNFFVKGPTSRIVPVVDGYKRVYGGLDEYNRLEDYPDIHKRLFMVSSLEEMVEAGGPVTYIEPQYIFSDAYIYSLAKRDKVVAESAVEPRHLGMLWDNQEITVLDPPVSNGWNRMIVDFEDIYAGSLEFTIKAPAGTILDIYCFENMYQGEIDYTIGLNNSVRYICKEGWQSYRCMARMGMRYAMLTFRECRNIVMIRDFRVSYATYAPSNFGGFACDDYLLNRIFEMCRHTHQLCMEDSFTDCPTYEQAFWIGDAGISAVTNAYLFGEYDLIKHSIELSAEARANTPLLNALTPTDWNTSIPMWTMNWIISIFEYAKVSGDTAIFPQMYGVVKETLNYYAGFIQEDGGFLINAWNMMDWADMDIHNHGVVTGQQAVLAYCYGLAAAYAGKNDHEEDAAYFGDCRMRLLAYMDTKLWDSDKKMYRDGYSPQYGPSRTFSIQTHILLLLYGGILDEDKKKIAEDYILHAPKEMIQAGSPFMLYYQYECLVRQGRLQDIMDDIKIRWGEMLKYDSTTCWEVFPGFYEVSRTRSYCHSWSASPAYFFIKYALGVQMLEDGFAKVEIKDPLWDMKWCRGDVPTPHGVIHIEWSRESGRKECRARIPKKIQVVYEEKSDCEMRIHRFG</sequence>
<organism evidence="2 3">
    <name type="scientific">Robinsoniella peoriensis</name>
    <dbReference type="NCBI Taxonomy" id="180332"/>
    <lineage>
        <taxon>Bacteria</taxon>
        <taxon>Bacillati</taxon>
        <taxon>Bacillota</taxon>
        <taxon>Clostridia</taxon>
        <taxon>Lachnospirales</taxon>
        <taxon>Lachnospiraceae</taxon>
        <taxon>Robinsoniella</taxon>
    </lineage>
</organism>
<dbReference type="STRING" id="180332.GCA_000797495_01990"/>
<dbReference type="Gene3D" id="1.50.10.10">
    <property type="match status" value="1"/>
</dbReference>
<evidence type="ECO:0000259" key="1">
    <source>
        <dbReference type="Pfam" id="PF17389"/>
    </source>
</evidence>
<accession>A0A4V6YR17</accession>
<dbReference type="PANTHER" id="PTHR34987">
    <property type="entry name" value="C, PUTATIVE (AFU_ORTHOLOGUE AFUA_3G02880)-RELATED"/>
    <property type="match status" value="1"/>
</dbReference>
<proteinExistence type="predicted"/>
<dbReference type="AlphaFoldDB" id="A0A4V6YR17"/>
<dbReference type="SUPFAM" id="SSF48208">
    <property type="entry name" value="Six-hairpin glycosidases"/>
    <property type="match status" value="1"/>
</dbReference>
<dbReference type="InterPro" id="IPR012341">
    <property type="entry name" value="6hp_glycosidase-like_sf"/>
</dbReference>